<accession>A0A6M4AYR5</accession>
<reference evidence="15 16" key="1">
    <citation type="submission" date="2020-01" db="EMBL/GenBank/DDBJ databases">
        <title>Sphingomonas sp. strain CSW-10.</title>
        <authorList>
            <person name="Chen W.-M."/>
        </authorList>
    </citation>
    <scope>NUCLEOTIDE SEQUENCE [LARGE SCALE GENOMIC DNA]</scope>
    <source>
        <strain evidence="15 16">CSW-10</strain>
    </source>
</reference>
<dbReference type="EC" id="3.1.3.3" evidence="4"/>
<dbReference type="SUPFAM" id="SSF56784">
    <property type="entry name" value="HAD-like"/>
    <property type="match status" value="1"/>
</dbReference>
<comment type="cofactor">
    <cofactor evidence="1">
        <name>Mg(2+)</name>
        <dbReference type="ChEBI" id="CHEBI:18420"/>
    </cofactor>
</comment>
<dbReference type="Pfam" id="PF12710">
    <property type="entry name" value="HAD"/>
    <property type="match status" value="1"/>
</dbReference>
<dbReference type="GO" id="GO:0005737">
    <property type="term" value="C:cytoplasm"/>
    <property type="evidence" value="ECO:0007669"/>
    <property type="project" value="TreeGrafter"/>
</dbReference>
<dbReference type="SFLD" id="SFLDS00003">
    <property type="entry name" value="Haloacid_Dehalogenase"/>
    <property type="match status" value="1"/>
</dbReference>
<evidence type="ECO:0000256" key="2">
    <source>
        <dbReference type="ARBA" id="ARBA00005135"/>
    </source>
</evidence>
<dbReference type="InterPro" id="IPR023214">
    <property type="entry name" value="HAD_sf"/>
</dbReference>
<dbReference type="Gene3D" id="3.40.50.1000">
    <property type="entry name" value="HAD superfamily/HAD-like"/>
    <property type="match status" value="1"/>
</dbReference>
<evidence type="ECO:0000256" key="9">
    <source>
        <dbReference type="ARBA" id="ARBA00022842"/>
    </source>
</evidence>
<dbReference type="NCBIfam" id="TIGR01488">
    <property type="entry name" value="HAD-SF-IB"/>
    <property type="match status" value="1"/>
</dbReference>
<dbReference type="CDD" id="cd07500">
    <property type="entry name" value="HAD_PSP"/>
    <property type="match status" value="1"/>
</dbReference>
<dbReference type="UniPathway" id="UPA00135">
    <property type="reaction ID" value="UER00198"/>
</dbReference>
<proteinExistence type="inferred from homology"/>
<comment type="pathway">
    <text evidence="2">Amino-acid biosynthesis; L-serine biosynthesis; L-serine from 3-phospho-D-glycerate: step 3/3.</text>
</comment>
<sequence>MTLIATLVAPHGIAVGDISAACDAVGGTAGPVVDGFAVDIACSGDVGAVRAALEQLAAWDVFVQPATARGRKTLLIADMDSTMITVECIDELADYAGIKPQIAAITERAMQGELDFRSALAERVALLEGLSEEVIALCLAERVRPMPGARELIRTMKAHGTRCVLVSGGFTRFAEPVGELIGFDKAIANVLEIKDGNMTGKVIEPVVDSGTKLATLHAECAALRITPSDVLAIGDGANDVPMIEAAGLGVAYHGHAAAVRAADAAVRHGNLTSLLWAQGIPMEQWSV</sequence>
<dbReference type="KEGG" id="slan:GV829_12690"/>
<keyword evidence="8 15" id="KW-0378">Hydrolase</keyword>
<evidence type="ECO:0000256" key="12">
    <source>
        <dbReference type="ARBA" id="ARBA00048138"/>
    </source>
</evidence>
<comment type="similarity">
    <text evidence="3">Belongs to the HAD-like hydrolase superfamily. SerB family.</text>
</comment>
<organism evidence="15 16">
    <name type="scientific">Sphingomonas lacunae</name>
    <dbReference type="NCBI Taxonomy" id="2698828"/>
    <lineage>
        <taxon>Bacteria</taxon>
        <taxon>Pseudomonadati</taxon>
        <taxon>Pseudomonadota</taxon>
        <taxon>Alphaproteobacteria</taxon>
        <taxon>Sphingomonadales</taxon>
        <taxon>Sphingomonadaceae</taxon>
        <taxon>Sphingomonas</taxon>
    </lineage>
</organism>
<keyword evidence="6" id="KW-0028">Amino-acid biosynthesis</keyword>
<evidence type="ECO:0000256" key="7">
    <source>
        <dbReference type="ARBA" id="ARBA00022723"/>
    </source>
</evidence>
<dbReference type="InterPro" id="IPR050582">
    <property type="entry name" value="HAD-like_SerB"/>
</dbReference>
<dbReference type="GO" id="GO:0000287">
    <property type="term" value="F:magnesium ion binding"/>
    <property type="evidence" value="ECO:0007669"/>
    <property type="project" value="TreeGrafter"/>
</dbReference>
<dbReference type="AlphaFoldDB" id="A0A6M4AYR5"/>
<gene>
    <name evidence="15" type="primary">serB</name>
    <name evidence="15" type="ORF">GV829_12690</name>
</gene>
<dbReference type="InterPro" id="IPR036412">
    <property type="entry name" value="HAD-like_sf"/>
</dbReference>
<evidence type="ECO:0000256" key="4">
    <source>
        <dbReference type="ARBA" id="ARBA00012640"/>
    </source>
</evidence>
<evidence type="ECO:0000256" key="6">
    <source>
        <dbReference type="ARBA" id="ARBA00022605"/>
    </source>
</evidence>
<keyword evidence="9" id="KW-0460">Magnesium</keyword>
<dbReference type="SFLD" id="SFLDG01137">
    <property type="entry name" value="C1.6.1:_Phosphoserine_Phosphat"/>
    <property type="match status" value="1"/>
</dbReference>
<comment type="catalytic activity">
    <reaction evidence="12">
        <text>O-phospho-L-serine + H2O = L-serine + phosphate</text>
        <dbReference type="Rhea" id="RHEA:21208"/>
        <dbReference type="ChEBI" id="CHEBI:15377"/>
        <dbReference type="ChEBI" id="CHEBI:33384"/>
        <dbReference type="ChEBI" id="CHEBI:43474"/>
        <dbReference type="ChEBI" id="CHEBI:57524"/>
        <dbReference type="EC" id="3.1.3.3"/>
    </reaction>
</comment>
<evidence type="ECO:0000256" key="13">
    <source>
        <dbReference type="ARBA" id="ARBA00048523"/>
    </source>
</evidence>
<feature type="active site" description="Proton donor" evidence="14">
    <location>
        <position position="80"/>
    </location>
</feature>
<dbReference type="PANTHER" id="PTHR43344:SF2">
    <property type="entry name" value="PHOSPHOSERINE PHOSPHATASE"/>
    <property type="match status" value="1"/>
</dbReference>
<evidence type="ECO:0000256" key="10">
    <source>
        <dbReference type="ARBA" id="ARBA00023299"/>
    </source>
</evidence>
<dbReference type="SFLD" id="SFLDF00029">
    <property type="entry name" value="phosphoserine_phosphatase"/>
    <property type="match status" value="1"/>
</dbReference>
<dbReference type="RefSeq" id="WP_169947194.1">
    <property type="nucleotide sequence ID" value="NZ_CP053015.1"/>
</dbReference>
<dbReference type="EMBL" id="CP053015">
    <property type="protein sequence ID" value="QJQ33189.1"/>
    <property type="molecule type" value="Genomic_DNA"/>
</dbReference>
<dbReference type="Proteomes" id="UP000503018">
    <property type="component" value="Chromosome"/>
</dbReference>
<protein>
    <recommendedName>
        <fullName evidence="5">Phosphoserine phosphatase</fullName>
        <ecNumber evidence="4">3.1.3.3</ecNumber>
    </recommendedName>
    <alternativeName>
        <fullName evidence="11">O-phosphoserine phosphohydrolase</fullName>
    </alternativeName>
</protein>
<dbReference type="GO" id="GO:0006564">
    <property type="term" value="P:L-serine biosynthetic process"/>
    <property type="evidence" value="ECO:0007669"/>
    <property type="project" value="UniProtKB-KW"/>
</dbReference>
<keyword evidence="7" id="KW-0479">Metal-binding</keyword>
<name>A0A6M4AYR5_9SPHN</name>
<evidence type="ECO:0000256" key="11">
    <source>
        <dbReference type="ARBA" id="ARBA00031693"/>
    </source>
</evidence>
<evidence type="ECO:0000313" key="16">
    <source>
        <dbReference type="Proteomes" id="UP000503018"/>
    </source>
</evidence>
<dbReference type="GO" id="GO:0036424">
    <property type="term" value="F:L-phosphoserine phosphatase activity"/>
    <property type="evidence" value="ECO:0007669"/>
    <property type="project" value="InterPro"/>
</dbReference>
<evidence type="ECO:0000256" key="3">
    <source>
        <dbReference type="ARBA" id="ARBA00009184"/>
    </source>
</evidence>
<keyword evidence="10" id="KW-0718">Serine biosynthesis</keyword>
<evidence type="ECO:0000313" key="15">
    <source>
        <dbReference type="EMBL" id="QJQ33189.1"/>
    </source>
</evidence>
<evidence type="ECO:0000256" key="1">
    <source>
        <dbReference type="ARBA" id="ARBA00001946"/>
    </source>
</evidence>
<evidence type="ECO:0000256" key="8">
    <source>
        <dbReference type="ARBA" id="ARBA00022801"/>
    </source>
</evidence>
<feature type="active site" description="Nucleophile" evidence="14">
    <location>
        <position position="78"/>
    </location>
</feature>
<dbReference type="PANTHER" id="PTHR43344">
    <property type="entry name" value="PHOSPHOSERINE PHOSPHATASE"/>
    <property type="match status" value="1"/>
</dbReference>
<dbReference type="SFLD" id="SFLDG01136">
    <property type="entry name" value="C1.6:_Phosphoserine_Phosphatas"/>
    <property type="match status" value="1"/>
</dbReference>
<dbReference type="NCBIfam" id="TIGR00338">
    <property type="entry name" value="serB"/>
    <property type="match status" value="1"/>
</dbReference>
<evidence type="ECO:0000256" key="14">
    <source>
        <dbReference type="PIRSR" id="PIRSR604469-1"/>
    </source>
</evidence>
<evidence type="ECO:0000256" key="5">
    <source>
        <dbReference type="ARBA" id="ARBA00015196"/>
    </source>
</evidence>
<keyword evidence="16" id="KW-1185">Reference proteome</keyword>
<comment type="catalytic activity">
    <reaction evidence="13">
        <text>O-phospho-D-serine + H2O = D-serine + phosphate</text>
        <dbReference type="Rhea" id="RHEA:24873"/>
        <dbReference type="ChEBI" id="CHEBI:15377"/>
        <dbReference type="ChEBI" id="CHEBI:35247"/>
        <dbReference type="ChEBI" id="CHEBI:43474"/>
        <dbReference type="ChEBI" id="CHEBI:58680"/>
        <dbReference type="EC" id="3.1.3.3"/>
    </reaction>
</comment>
<dbReference type="InterPro" id="IPR004469">
    <property type="entry name" value="PSP"/>
</dbReference>